<dbReference type="RefSeq" id="WP_030034641.1">
    <property type="nucleotide sequence ID" value="NZ_DF384213.1"/>
</dbReference>
<organism evidence="7">
    <name type="scientific">Clostridium botulinum B str. Osaka05</name>
    <dbReference type="NCBI Taxonomy" id="1407017"/>
    <lineage>
        <taxon>Bacteria</taxon>
        <taxon>Bacillati</taxon>
        <taxon>Bacillota</taxon>
        <taxon>Clostridia</taxon>
        <taxon>Eubacteriales</taxon>
        <taxon>Clostridiaceae</taxon>
        <taxon>Clostridium</taxon>
    </lineage>
</organism>
<protein>
    <recommendedName>
        <fullName evidence="2">cysteine-S-conjugate beta-lyase</fullName>
        <ecNumber evidence="2">4.4.1.13</ecNumber>
    </recommendedName>
</protein>
<evidence type="ECO:0000256" key="5">
    <source>
        <dbReference type="ARBA" id="ARBA00037974"/>
    </source>
</evidence>
<dbReference type="HOGENOM" id="CLU_017584_15_0_9"/>
<evidence type="ECO:0000256" key="4">
    <source>
        <dbReference type="ARBA" id="ARBA00023239"/>
    </source>
</evidence>
<dbReference type="PANTHER" id="PTHR43525">
    <property type="entry name" value="PROTEIN MALY"/>
    <property type="match status" value="1"/>
</dbReference>
<keyword evidence="7" id="KW-0032">Aminotransferase</keyword>
<dbReference type="GO" id="GO:0047804">
    <property type="term" value="F:cysteine-S-conjugate beta-lyase activity"/>
    <property type="evidence" value="ECO:0007669"/>
    <property type="project" value="UniProtKB-EC"/>
</dbReference>
<feature type="domain" description="Aminotransferase class I/classII large" evidence="6">
    <location>
        <begin position="30"/>
        <end position="384"/>
    </location>
</feature>
<comment type="similarity">
    <text evidence="5">Belongs to the class-II pyridoxal-phosphate-dependent aminotransferase family. MalY/PatB cystathionine beta-lyase subfamily.</text>
</comment>
<evidence type="ECO:0000259" key="6">
    <source>
        <dbReference type="Pfam" id="PF00155"/>
    </source>
</evidence>
<dbReference type="GO" id="GO:0030170">
    <property type="term" value="F:pyridoxal phosphate binding"/>
    <property type="evidence" value="ECO:0007669"/>
    <property type="project" value="InterPro"/>
</dbReference>
<keyword evidence="7" id="KW-0808">Transferase</keyword>
<evidence type="ECO:0000256" key="3">
    <source>
        <dbReference type="ARBA" id="ARBA00022898"/>
    </source>
</evidence>
<dbReference type="CDD" id="cd00609">
    <property type="entry name" value="AAT_like"/>
    <property type="match status" value="1"/>
</dbReference>
<accession>A0A0S6U0W6</accession>
<dbReference type="Proteomes" id="UP000054164">
    <property type="component" value="Unassembled WGS sequence"/>
</dbReference>
<dbReference type="Gene3D" id="3.40.640.10">
    <property type="entry name" value="Type I PLP-dependent aspartate aminotransferase-like (Major domain)"/>
    <property type="match status" value="1"/>
</dbReference>
<dbReference type="InterPro" id="IPR027619">
    <property type="entry name" value="C-S_lyase_PatB-like"/>
</dbReference>
<dbReference type="EMBL" id="DF384213">
    <property type="protein sequence ID" value="GAE01939.1"/>
    <property type="molecule type" value="Genomic_DNA"/>
</dbReference>
<dbReference type="InterPro" id="IPR015422">
    <property type="entry name" value="PyrdxlP-dep_Trfase_small"/>
</dbReference>
<evidence type="ECO:0000256" key="2">
    <source>
        <dbReference type="ARBA" id="ARBA00012224"/>
    </source>
</evidence>
<dbReference type="PANTHER" id="PTHR43525:SF1">
    <property type="entry name" value="PROTEIN MALY"/>
    <property type="match status" value="1"/>
</dbReference>
<dbReference type="SUPFAM" id="SSF53383">
    <property type="entry name" value="PLP-dependent transferases"/>
    <property type="match status" value="1"/>
</dbReference>
<dbReference type="InterPro" id="IPR015424">
    <property type="entry name" value="PyrdxlP-dep_Trfase"/>
</dbReference>
<keyword evidence="3" id="KW-0663">Pyridoxal phosphate</keyword>
<dbReference type="Pfam" id="PF00155">
    <property type="entry name" value="Aminotran_1_2"/>
    <property type="match status" value="1"/>
</dbReference>
<dbReference type="AlphaFoldDB" id="A0A0S6U0W6"/>
<name>A0A0S6U0W6_CLOBO</name>
<sequence>MKYNFDKVVNRDNTNCSKWNFNKETFGYKDVISMWIADMDFETLPEVKEEIIKRAHHGIYGYTATTESYYEEVVNWMKKRHGWNIKKEWITNTPGIVMAVNTIVRAFTHSGDKVLLQRPIYYPFFKAINNNGCHIVNNSLKFDGKRYKIDFEDLDKKLSDPRVKIMILCSPHNPTGRVWTKEELIKVGNLCLKYNVLVISDEIHSDLIYKPNKHIPFAAICKEFADISITCTAPSKTFNLAGLQGSNIIISNERLMNEFKIAMENIGLSRLNIFASIACEAAYKYGEQWIEELVDYLQENKEFTKKFIEEKMPMLKVIEPEGTYLLWIDCRELKMSKEELEEFMLKEAGVAFDEGYIFGEEAIGFERMNIACPREVLNEALERIEKAINNKI</sequence>
<dbReference type="NCBIfam" id="TIGR04350">
    <property type="entry name" value="C_S_lyase_PatB"/>
    <property type="match status" value="1"/>
</dbReference>
<dbReference type="GO" id="GO:0008483">
    <property type="term" value="F:transaminase activity"/>
    <property type="evidence" value="ECO:0007669"/>
    <property type="project" value="UniProtKB-KW"/>
</dbReference>
<proteinExistence type="inferred from homology"/>
<dbReference type="Gene3D" id="3.90.1150.10">
    <property type="entry name" value="Aspartate Aminotransferase, domain 1"/>
    <property type="match status" value="1"/>
</dbReference>
<evidence type="ECO:0000256" key="1">
    <source>
        <dbReference type="ARBA" id="ARBA00001933"/>
    </source>
</evidence>
<evidence type="ECO:0000313" key="7">
    <source>
        <dbReference type="EMBL" id="GAE01939.1"/>
    </source>
</evidence>
<gene>
    <name evidence="7" type="ORF">CBO05C_1629</name>
</gene>
<dbReference type="InterPro" id="IPR015421">
    <property type="entry name" value="PyrdxlP-dep_Trfase_major"/>
</dbReference>
<comment type="cofactor">
    <cofactor evidence="1">
        <name>pyridoxal 5'-phosphate</name>
        <dbReference type="ChEBI" id="CHEBI:597326"/>
    </cofactor>
</comment>
<dbReference type="InterPro" id="IPR051798">
    <property type="entry name" value="Class-II_PLP-Dep_Aminotrans"/>
</dbReference>
<dbReference type="EC" id="4.4.1.13" evidence="2"/>
<keyword evidence="4" id="KW-0456">Lyase</keyword>
<reference evidence="7" key="1">
    <citation type="submission" date="2013-10" db="EMBL/GenBank/DDBJ databases">
        <title>Draft genome sequence of Clostridium botulinum type B strain Osaka05.</title>
        <authorList>
            <person name="Sakaguchi Y."/>
            <person name="Hosomi K."/>
            <person name="Uchiyama J."/>
            <person name="Ogura Y."/>
            <person name="Sakaguchi M."/>
            <person name="Kohda T."/>
            <person name="Mukamoto M."/>
            <person name="Misawa N."/>
            <person name="Matsuzaki S."/>
            <person name="Hayashi T."/>
            <person name="Kozaki S."/>
        </authorList>
    </citation>
    <scope>NUCLEOTIDE SEQUENCE</scope>
    <source>
        <strain evidence="7">Osaka05</strain>
    </source>
</reference>
<dbReference type="InterPro" id="IPR004839">
    <property type="entry name" value="Aminotransferase_I/II_large"/>
</dbReference>